<accession>A0ABD6GFL6</accession>
<evidence type="ECO:0000313" key="2">
    <source>
        <dbReference type="Proteomes" id="UP000175993"/>
    </source>
</evidence>
<protein>
    <recommendedName>
        <fullName evidence="3">Prephenate dehydratase</fullName>
    </recommendedName>
</protein>
<evidence type="ECO:0008006" key="3">
    <source>
        <dbReference type="Google" id="ProtNLM"/>
    </source>
</evidence>
<evidence type="ECO:0000313" key="1">
    <source>
        <dbReference type="EMBL" id="MUP05780.1"/>
    </source>
</evidence>
<organism evidence="1 2">
    <name type="scientific">Agrobacterium vitis</name>
    <name type="common">Rhizobium vitis</name>
    <dbReference type="NCBI Taxonomy" id="373"/>
    <lineage>
        <taxon>Bacteria</taxon>
        <taxon>Pseudomonadati</taxon>
        <taxon>Pseudomonadota</taxon>
        <taxon>Alphaproteobacteria</taxon>
        <taxon>Hyphomicrobiales</taxon>
        <taxon>Rhizobiaceae</taxon>
        <taxon>Rhizobium/Agrobacterium group</taxon>
        <taxon>Agrobacterium</taxon>
    </lineage>
</organism>
<reference evidence="1 2" key="1">
    <citation type="submission" date="2019-11" db="EMBL/GenBank/DDBJ databases">
        <title>Whole-genome sequencing of Allorhizobium vitis.</title>
        <authorList>
            <person name="Gan H.M."/>
            <person name="Savka M.A."/>
        </authorList>
    </citation>
    <scope>NUCLEOTIDE SEQUENCE [LARGE SCALE GENOMIC DNA]</scope>
    <source>
        <strain evidence="1 2">AB4</strain>
    </source>
</reference>
<dbReference type="RefSeq" id="WP_139190247.1">
    <property type="nucleotide sequence ID" value="NZ_CP118259.1"/>
</dbReference>
<comment type="caution">
    <text evidence="1">The sequence shown here is derived from an EMBL/GenBank/DDBJ whole genome shotgun (WGS) entry which is preliminary data.</text>
</comment>
<proteinExistence type="predicted"/>
<dbReference type="AlphaFoldDB" id="A0ABD6GFL6"/>
<dbReference type="EMBL" id="MBEV02000006">
    <property type="protein sequence ID" value="MUP05780.1"/>
    <property type="molecule type" value="Genomic_DNA"/>
</dbReference>
<name>A0ABD6GFL6_AGRVI</name>
<gene>
    <name evidence="1" type="ORF">BBI04_013305</name>
</gene>
<dbReference type="Proteomes" id="UP000175993">
    <property type="component" value="Unassembled WGS sequence"/>
</dbReference>
<sequence>MILNEFNYRRFRGRIHTLGNVETAITCSIFAAKKLFENSNIFGYPSFEEAAAGLRGEADDLLLVPAAYPGVGSFLMDERLALRGATTFEIPALVACGRLGAHRYEKLFHHPATASLLPCISCFTYGETVEVSSNEVAAHCMNEDDLRFAAVTNQLVAEHFNLPICQVLRRQRDMAWLLFASEASECKESP</sequence>